<evidence type="ECO:0000313" key="2">
    <source>
        <dbReference type="Proteomes" id="UP000183812"/>
    </source>
</evidence>
<dbReference type="InterPro" id="IPR011051">
    <property type="entry name" value="RmlC_Cupin_sf"/>
</dbReference>
<organism evidence="1 2">
    <name type="scientific">Rhodobacter capsulatus</name>
    <name type="common">Rhodopseudomonas capsulata</name>
    <dbReference type="NCBI Taxonomy" id="1061"/>
    <lineage>
        <taxon>Bacteria</taxon>
        <taxon>Pseudomonadati</taxon>
        <taxon>Pseudomonadota</taxon>
        <taxon>Alphaproteobacteria</taxon>
        <taxon>Rhodobacterales</taxon>
        <taxon>Rhodobacter group</taxon>
        <taxon>Rhodobacter</taxon>
    </lineage>
</organism>
<dbReference type="AlphaFoldDB" id="A0A1G7D1F6"/>
<dbReference type="Proteomes" id="UP000183812">
    <property type="component" value="Unassembled WGS sequence"/>
</dbReference>
<protein>
    <submittedName>
        <fullName evidence="1">Cupin domain-containing protein</fullName>
    </submittedName>
</protein>
<dbReference type="OrthoDB" id="9811153at2"/>
<dbReference type="InterPro" id="IPR014710">
    <property type="entry name" value="RmlC-like_jellyroll"/>
</dbReference>
<sequence>MHGFVGPIDRLTKDNDAFRRVLFGATQMDLMLFSLRRKDSLGVGDGSARDQFLRIVTGKGRMTIGATSFRVRAKDAILIPAGMGFALHNIGRKRLRFHALQAHGGAARATPDGGRAGTERARQDMISEGGPADLSTP</sequence>
<proteinExistence type="predicted"/>
<accession>A0A1G7D1F6</accession>
<reference evidence="1 2" key="1">
    <citation type="submission" date="2016-10" db="EMBL/GenBank/DDBJ databases">
        <authorList>
            <person name="de Groot N.N."/>
        </authorList>
    </citation>
    <scope>NUCLEOTIDE SEQUENCE [LARGE SCALE GENOMIC DNA]</scope>
    <source>
        <strain evidence="2">DSM 938 / 37b4</strain>
    </source>
</reference>
<dbReference type="SUPFAM" id="SSF51182">
    <property type="entry name" value="RmlC-like cupins"/>
    <property type="match status" value="1"/>
</dbReference>
<name>A0A1G7D1F6_RHOCA</name>
<gene>
    <name evidence="1" type="ORF">SAMN04244550_00427</name>
</gene>
<dbReference type="EMBL" id="FNAY01000001">
    <property type="protein sequence ID" value="SDE44565.1"/>
    <property type="molecule type" value="Genomic_DNA"/>
</dbReference>
<evidence type="ECO:0000313" key="1">
    <source>
        <dbReference type="EMBL" id="SDE44565.1"/>
    </source>
</evidence>
<dbReference type="RefSeq" id="WP_074552604.1">
    <property type="nucleotide sequence ID" value="NZ_CP061202.1"/>
</dbReference>
<dbReference type="Gene3D" id="2.60.120.10">
    <property type="entry name" value="Jelly Rolls"/>
    <property type="match status" value="1"/>
</dbReference>